<feature type="compositionally biased region" description="Acidic residues" evidence="1">
    <location>
        <begin position="181"/>
        <end position="199"/>
    </location>
</feature>
<feature type="compositionally biased region" description="Basic and acidic residues" evidence="1">
    <location>
        <begin position="62"/>
        <end position="74"/>
    </location>
</feature>
<feature type="compositionally biased region" description="Polar residues" evidence="1">
    <location>
        <begin position="84"/>
        <end position="104"/>
    </location>
</feature>
<name>A0A2A5QQN7_9EURY</name>
<evidence type="ECO:0000313" key="2">
    <source>
        <dbReference type="EMBL" id="PCR89109.1"/>
    </source>
</evidence>
<sequence length="277" mass="29492">MRQLRSCDFCEADAVGTFEIVPPELEPTDAEQRRVVCCSNCKERLETLLEPLLARAGADAVDGDRDATVDRDRTGTGTPVATADESTASRSRTSAPHATVSEPTGASDDRAGSPAGEDEPDPESERESGSRSESVLEAGITFERDAQADSSGERPDDDGVDEVADSSAPSEPASDSPAETESSESDPATDAEPDSEADSADSSTAVTERTDSSSRPPAAYNKVVRLLRNREFPMKRSAVETLAAGAYDLESHEVEAIVDHAIEDGEFVEKRGKLRRT</sequence>
<evidence type="ECO:0000313" key="3">
    <source>
        <dbReference type="Proteomes" id="UP000219689"/>
    </source>
</evidence>
<reference evidence="2 3" key="1">
    <citation type="submission" date="2017-09" db="EMBL/GenBank/DDBJ databases">
        <title>Genome sequences of Natrinema ejinorence JCM 13890T.</title>
        <authorList>
            <person name="Roh S.W."/>
            <person name="Kim Y.B."/>
            <person name="Kim J.Y."/>
        </authorList>
    </citation>
    <scope>NUCLEOTIDE SEQUENCE [LARGE SCALE GENOMIC DNA]</scope>
    <source>
        <strain evidence="2 3">JCM 13890</strain>
    </source>
</reference>
<keyword evidence="3" id="KW-1185">Reference proteome</keyword>
<gene>
    <name evidence="2" type="ORF">CP557_00300</name>
</gene>
<dbReference type="OrthoDB" id="204261at2157"/>
<comment type="caution">
    <text evidence="2">The sequence shown here is derived from an EMBL/GenBank/DDBJ whole genome shotgun (WGS) entry which is preliminary data.</text>
</comment>
<dbReference type="EMBL" id="NXNI01000001">
    <property type="protein sequence ID" value="PCR89109.1"/>
    <property type="molecule type" value="Genomic_DNA"/>
</dbReference>
<proteinExistence type="predicted"/>
<dbReference type="RefSeq" id="WP_097378060.1">
    <property type="nucleotide sequence ID" value="NZ_NXNI01000001.1"/>
</dbReference>
<accession>A0A2A5QQN7</accession>
<evidence type="ECO:0000256" key="1">
    <source>
        <dbReference type="SAM" id="MobiDB-lite"/>
    </source>
</evidence>
<organism evidence="2 3">
    <name type="scientific">Natrinema ejinorense</name>
    <dbReference type="NCBI Taxonomy" id="373386"/>
    <lineage>
        <taxon>Archaea</taxon>
        <taxon>Methanobacteriati</taxon>
        <taxon>Methanobacteriota</taxon>
        <taxon>Stenosarchaea group</taxon>
        <taxon>Halobacteria</taxon>
        <taxon>Halobacteriales</taxon>
        <taxon>Natrialbaceae</taxon>
        <taxon>Natrinema</taxon>
    </lineage>
</organism>
<protein>
    <submittedName>
        <fullName evidence="2">Uncharacterized protein</fullName>
    </submittedName>
</protein>
<feature type="compositionally biased region" description="Basic and acidic residues" evidence="1">
    <location>
        <begin position="142"/>
        <end position="154"/>
    </location>
</feature>
<dbReference type="AlphaFoldDB" id="A0A2A5QQN7"/>
<feature type="region of interest" description="Disordered" evidence="1">
    <location>
        <begin position="60"/>
        <end position="219"/>
    </location>
</feature>
<dbReference type="Proteomes" id="UP000219689">
    <property type="component" value="Unassembled WGS sequence"/>
</dbReference>
<feature type="compositionally biased region" description="Acidic residues" evidence="1">
    <location>
        <begin position="155"/>
        <end position="164"/>
    </location>
</feature>
<feature type="compositionally biased region" description="Low complexity" evidence="1">
    <location>
        <begin position="165"/>
        <end position="180"/>
    </location>
</feature>